<dbReference type="AlphaFoldDB" id="A0AAX3Y6F2"/>
<reference evidence="1" key="1">
    <citation type="submission" date="2022-12" db="EMBL/GenBank/DDBJ databases">
        <authorList>
            <person name="Krivoruchko A.V."/>
            <person name="Elkin A."/>
        </authorList>
    </citation>
    <scope>NUCLEOTIDE SEQUENCE</scope>
    <source>
        <strain evidence="1">IEGM 249</strain>
    </source>
</reference>
<dbReference type="RefSeq" id="WP_164709623.1">
    <property type="nucleotide sequence ID" value="NZ_CP082160.1"/>
</dbReference>
<evidence type="ECO:0000313" key="4">
    <source>
        <dbReference type="Proteomes" id="UP001231166"/>
    </source>
</evidence>
<dbReference type="Proteomes" id="UP001066327">
    <property type="component" value="Unassembled WGS sequence"/>
</dbReference>
<proteinExistence type="predicted"/>
<accession>A0AAX3Y6F2</accession>
<gene>
    <name evidence="1" type="ORF">O4328_21340</name>
    <name evidence="2" type="ORF">Q5707_22285</name>
</gene>
<protein>
    <submittedName>
        <fullName evidence="2">Uncharacterized protein</fullName>
    </submittedName>
</protein>
<dbReference type="EMBL" id="CP130953">
    <property type="protein sequence ID" value="WLF44666.1"/>
    <property type="molecule type" value="Genomic_DNA"/>
</dbReference>
<keyword evidence="3" id="KW-1185">Reference proteome</keyword>
<dbReference type="EMBL" id="JAPWIS010000011">
    <property type="protein sequence ID" value="MCZ4586202.1"/>
    <property type="molecule type" value="Genomic_DNA"/>
</dbReference>
<sequence length="73" mass="8586">MQEASDHVRGGSTDFLCTRPEFFRTFEIKSRIEAMFADWEELENQQNRSRQSRSVRVSCRCAIVFIHQPHQGP</sequence>
<evidence type="ECO:0000313" key="3">
    <source>
        <dbReference type="Proteomes" id="UP001066327"/>
    </source>
</evidence>
<organism evidence="2 4">
    <name type="scientific">Rhodococcus opacus</name>
    <name type="common">Nocardia opaca</name>
    <dbReference type="NCBI Taxonomy" id="37919"/>
    <lineage>
        <taxon>Bacteria</taxon>
        <taxon>Bacillati</taxon>
        <taxon>Actinomycetota</taxon>
        <taxon>Actinomycetes</taxon>
        <taxon>Mycobacteriales</taxon>
        <taxon>Nocardiaceae</taxon>
        <taxon>Rhodococcus</taxon>
    </lineage>
</organism>
<reference evidence="2" key="2">
    <citation type="submission" date="2023-07" db="EMBL/GenBank/DDBJ databases">
        <title>Genomic analysis of Rhodococcus opacus VOC-14 with glycol ethers degradation activity.</title>
        <authorList>
            <person name="Narkevich D.A."/>
            <person name="Hlushen A.M."/>
            <person name="Akhremchuk A.E."/>
            <person name="Sikolenko M.A."/>
            <person name="Valentovich L.N."/>
        </authorList>
    </citation>
    <scope>NUCLEOTIDE SEQUENCE</scope>
    <source>
        <strain evidence="2">VOC-14</strain>
    </source>
</reference>
<name>A0AAX3Y6F2_RHOOP</name>
<evidence type="ECO:0000313" key="1">
    <source>
        <dbReference type="EMBL" id="MCZ4586202.1"/>
    </source>
</evidence>
<dbReference type="Proteomes" id="UP001231166">
    <property type="component" value="Chromosome"/>
</dbReference>
<evidence type="ECO:0000313" key="2">
    <source>
        <dbReference type="EMBL" id="WLF44666.1"/>
    </source>
</evidence>